<name>A0AAD1R3C1_PELCU</name>
<dbReference type="AlphaFoldDB" id="A0AAD1R3C1"/>
<sequence>MKGLSLSSLPKVQIILLQKSPTATSAKPALSRPSTQTHTYASAATTRSLQNPGGETAATSVASSKSGSTRSECSARLEPRESPHASLTACTQSRNRIGTRAAWSLSFKSEWAAERSVCSVRSRSLLGLPASWLMVPSGGSSAPNPRILKTQNIGGETGASIRNKDADLEMETAQTLIKDLVHFSSQHNVATTKIAVEASEFYMPSDRAGAIPKVSGKRQADLITWVAPTL</sequence>
<feature type="compositionally biased region" description="Polar residues" evidence="1">
    <location>
        <begin position="32"/>
        <end position="72"/>
    </location>
</feature>
<gene>
    <name evidence="2" type="ORF">PECUL_23A057808</name>
</gene>
<proteinExistence type="predicted"/>
<organism evidence="2 3">
    <name type="scientific">Pelobates cultripes</name>
    <name type="common">Western spadefoot toad</name>
    <dbReference type="NCBI Taxonomy" id="61616"/>
    <lineage>
        <taxon>Eukaryota</taxon>
        <taxon>Metazoa</taxon>
        <taxon>Chordata</taxon>
        <taxon>Craniata</taxon>
        <taxon>Vertebrata</taxon>
        <taxon>Euteleostomi</taxon>
        <taxon>Amphibia</taxon>
        <taxon>Batrachia</taxon>
        <taxon>Anura</taxon>
        <taxon>Pelobatoidea</taxon>
        <taxon>Pelobatidae</taxon>
        <taxon>Pelobates</taxon>
    </lineage>
</organism>
<reference evidence="2" key="1">
    <citation type="submission" date="2022-03" db="EMBL/GenBank/DDBJ databases">
        <authorList>
            <person name="Alioto T."/>
            <person name="Alioto T."/>
            <person name="Gomez Garrido J."/>
        </authorList>
    </citation>
    <scope>NUCLEOTIDE SEQUENCE</scope>
</reference>
<dbReference type="EMBL" id="OW240912">
    <property type="protein sequence ID" value="CAH2222776.1"/>
    <property type="molecule type" value="Genomic_DNA"/>
</dbReference>
<feature type="region of interest" description="Disordered" evidence="1">
    <location>
        <begin position="20"/>
        <end position="89"/>
    </location>
</feature>
<evidence type="ECO:0000313" key="3">
    <source>
        <dbReference type="Proteomes" id="UP001295444"/>
    </source>
</evidence>
<evidence type="ECO:0000256" key="1">
    <source>
        <dbReference type="SAM" id="MobiDB-lite"/>
    </source>
</evidence>
<accession>A0AAD1R3C1</accession>
<evidence type="ECO:0000313" key="2">
    <source>
        <dbReference type="EMBL" id="CAH2222776.1"/>
    </source>
</evidence>
<feature type="compositionally biased region" description="Basic and acidic residues" evidence="1">
    <location>
        <begin position="73"/>
        <end position="83"/>
    </location>
</feature>
<protein>
    <submittedName>
        <fullName evidence="2">Uncharacterized protein</fullName>
    </submittedName>
</protein>
<keyword evidence="3" id="KW-1185">Reference proteome</keyword>
<dbReference type="Proteomes" id="UP001295444">
    <property type="component" value="Chromosome 01"/>
</dbReference>